<evidence type="ECO:0000256" key="3">
    <source>
        <dbReference type="ARBA" id="ARBA00004614"/>
    </source>
</evidence>
<evidence type="ECO:0000256" key="1">
    <source>
        <dbReference type="ARBA" id="ARBA00004115"/>
    </source>
</evidence>
<organism evidence="24 25">
    <name type="scientific">Dipodomys ordii</name>
    <name type="common">Ord's kangaroo rat</name>
    <dbReference type="NCBI Taxonomy" id="10020"/>
    <lineage>
        <taxon>Eukaryota</taxon>
        <taxon>Metazoa</taxon>
        <taxon>Chordata</taxon>
        <taxon>Craniata</taxon>
        <taxon>Vertebrata</taxon>
        <taxon>Euteleostomi</taxon>
        <taxon>Mammalia</taxon>
        <taxon>Eutheria</taxon>
        <taxon>Euarchontoglires</taxon>
        <taxon>Glires</taxon>
        <taxon>Rodentia</taxon>
        <taxon>Castorimorpha</taxon>
        <taxon>Heteromyidae</taxon>
        <taxon>Dipodomyinae</taxon>
        <taxon>Dipodomys</taxon>
    </lineage>
</organism>
<dbReference type="OrthoDB" id="8929156at2759"/>
<keyword evidence="4" id="KW-1003">Cell membrane</keyword>
<feature type="domain" description="Ig-like" evidence="23">
    <location>
        <begin position="209"/>
        <end position="326"/>
    </location>
</feature>
<dbReference type="InterPro" id="IPR013783">
    <property type="entry name" value="Ig-like_fold"/>
</dbReference>
<dbReference type="CTD" id="55080"/>
<dbReference type="SMART" id="SM00409">
    <property type="entry name" value="IG"/>
    <property type="match status" value="1"/>
</dbReference>
<dbReference type="SUPFAM" id="SSF48726">
    <property type="entry name" value="Immunoglobulin"/>
    <property type="match status" value="2"/>
</dbReference>
<evidence type="ECO:0000256" key="22">
    <source>
        <dbReference type="SAM" id="MobiDB-lite"/>
    </source>
</evidence>
<evidence type="ECO:0000256" key="15">
    <source>
        <dbReference type="ARBA" id="ARBA00023319"/>
    </source>
</evidence>
<dbReference type="Proteomes" id="UP000081671">
    <property type="component" value="Unplaced"/>
</dbReference>
<proteinExistence type="predicted"/>
<dbReference type="RefSeq" id="XP_012879046.1">
    <property type="nucleotide sequence ID" value="XM_013023592.1"/>
</dbReference>
<evidence type="ECO:0000256" key="11">
    <source>
        <dbReference type="ARBA" id="ARBA00022989"/>
    </source>
</evidence>
<evidence type="ECO:0000256" key="6">
    <source>
        <dbReference type="ARBA" id="ARBA00022729"/>
    </source>
</evidence>
<dbReference type="InParanoid" id="A0A1S3FR40"/>
<dbReference type="InterPro" id="IPR036179">
    <property type="entry name" value="Ig-like_dom_sf"/>
</dbReference>
<dbReference type="GO" id="GO:0005886">
    <property type="term" value="C:plasma membrane"/>
    <property type="evidence" value="ECO:0007669"/>
    <property type="project" value="UniProtKB-SubCell"/>
</dbReference>
<evidence type="ECO:0000256" key="20">
    <source>
        <dbReference type="ARBA" id="ARBA00082706"/>
    </source>
</evidence>
<evidence type="ECO:0000256" key="17">
    <source>
        <dbReference type="ARBA" id="ARBA00070349"/>
    </source>
</evidence>
<evidence type="ECO:0000256" key="7">
    <source>
        <dbReference type="ARBA" id="ARBA00022737"/>
    </source>
</evidence>
<dbReference type="PROSITE" id="PS00290">
    <property type="entry name" value="IG_MHC"/>
    <property type="match status" value="1"/>
</dbReference>
<dbReference type="FunCoup" id="A0A1S3FR40">
    <property type="interactions" value="359"/>
</dbReference>
<feature type="region of interest" description="Disordered" evidence="22">
    <location>
        <begin position="1"/>
        <end position="64"/>
    </location>
</feature>
<dbReference type="GeneID" id="105991033"/>
<gene>
    <name evidence="25" type="primary">Tapbpl</name>
</gene>
<keyword evidence="15" id="KW-0393">Immunoglobulin domain</keyword>
<sequence length="507" mass="52119">MASTLASAPGPPPRPPHLTPTPRASTKSSGVLGGGRPAGFGAREAPGVRPGPLGVSQGDPAAEPPWRRVDVVFDCFLVTEGGSLGAWAARGPREKAWLVLKGVSAPDDGSLDGLTDFQGDPVTPGDPSASFQASVEQVRVPGAAAFVHAECQGQPVACEIAPYVLGSSPGAPCFIAQVRLPGTGPSLSLLMKGLGGAENAVLSPGPGPPQKVKTAVEFLVATETPSLTLPLGSSGALHCGFSMAPGLQLLSVHWRRQHRGQGQLVYSWAAGQGLAAREGAALDPTRLLTAGDATLTLAGLTLKDEGTYVCQVTTTAYQAQQVIQLSIHAPPKVRVSVAETAAPPTVVCTVSGYYPLHVGVAWTREDVGGAPAPVADASFSSLRQSMAGTYSISSSLRVDVGPAGAIYTCEVTHSSLEEPLRASTRLDPRPEAASFLPEVGQAPEVHGVATFLLLTSGNEEQTRSSTRPDTTGNGTRGSRLSSQPLRRLRSEDRGSKPPAVLGATVCA</sequence>
<dbReference type="InterPro" id="IPR003599">
    <property type="entry name" value="Ig_sub"/>
</dbReference>
<dbReference type="InterPro" id="IPR007110">
    <property type="entry name" value="Ig-like_dom"/>
</dbReference>
<keyword evidence="9" id="KW-0492">Microsome</keyword>
<evidence type="ECO:0000313" key="24">
    <source>
        <dbReference type="Proteomes" id="UP000081671"/>
    </source>
</evidence>
<feature type="compositionally biased region" description="Polar residues" evidence="22">
    <location>
        <begin position="456"/>
        <end position="473"/>
    </location>
</feature>
<dbReference type="InterPro" id="IPR013106">
    <property type="entry name" value="Ig_V-set"/>
</dbReference>
<dbReference type="InterPro" id="IPR003597">
    <property type="entry name" value="Ig_C1-set"/>
</dbReference>
<keyword evidence="12" id="KW-0333">Golgi apparatus</keyword>
<evidence type="ECO:0000256" key="9">
    <source>
        <dbReference type="ARBA" id="ARBA00022848"/>
    </source>
</evidence>
<evidence type="ECO:0000256" key="21">
    <source>
        <dbReference type="ARBA" id="ARBA00093566"/>
    </source>
</evidence>
<evidence type="ECO:0000256" key="4">
    <source>
        <dbReference type="ARBA" id="ARBA00022475"/>
    </source>
</evidence>
<accession>A0A1S3FR40</accession>
<evidence type="ECO:0000259" key="23">
    <source>
        <dbReference type="PROSITE" id="PS50835"/>
    </source>
</evidence>
<keyword evidence="14" id="KW-1015">Disulfide bond</keyword>
<evidence type="ECO:0000256" key="5">
    <source>
        <dbReference type="ARBA" id="ARBA00022692"/>
    </source>
</evidence>
<feature type="compositionally biased region" description="Pro residues" evidence="22">
    <location>
        <begin position="9"/>
        <end position="19"/>
    </location>
</feature>
<dbReference type="PANTHER" id="PTHR23411">
    <property type="entry name" value="TAPASIN"/>
    <property type="match status" value="1"/>
</dbReference>
<dbReference type="PROSITE" id="PS50835">
    <property type="entry name" value="IG_LIKE"/>
    <property type="match status" value="2"/>
</dbReference>
<protein>
    <recommendedName>
        <fullName evidence="17">Tapasin-related protein</fullName>
    </recommendedName>
    <alternativeName>
        <fullName evidence="18">TAP-binding protein-like</fullName>
    </alternativeName>
    <alternativeName>
        <fullName evidence="19">TAP-binding protein-related protein</fullName>
    </alternativeName>
    <alternativeName>
        <fullName evidence="20">Tapasin-like</fullName>
    </alternativeName>
</protein>
<keyword evidence="8" id="KW-0256">Endoplasmic reticulum</keyword>
<keyword evidence="24" id="KW-1185">Reference proteome</keyword>
<feature type="domain" description="Ig-like" evidence="23">
    <location>
        <begin position="331"/>
        <end position="423"/>
    </location>
</feature>
<dbReference type="InterPro" id="IPR003006">
    <property type="entry name" value="Ig/MHC_CS"/>
</dbReference>
<keyword evidence="6" id="KW-0732">Signal</keyword>
<dbReference type="AlphaFoldDB" id="A0A1S3FR40"/>
<keyword evidence="13" id="KW-0472">Membrane</keyword>
<keyword evidence="10" id="KW-0391">Immunity</keyword>
<keyword evidence="7" id="KW-0677">Repeat</keyword>
<evidence type="ECO:0000256" key="19">
    <source>
        <dbReference type="ARBA" id="ARBA00081207"/>
    </source>
</evidence>
<evidence type="ECO:0000256" key="14">
    <source>
        <dbReference type="ARBA" id="ARBA00023157"/>
    </source>
</evidence>
<reference evidence="25" key="1">
    <citation type="submission" date="2025-08" db="UniProtKB">
        <authorList>
            <consortium name="RefSeq"/>
        </authorList>
    </citation>
    <scope>IDENTIFICATION</scope>
    <source>
        <tissue evidence="25">Kidney</tissue>
    </source>
</reference>
<dbReference type="KEGG" id="dord:105991033"/>
<dbReference type="Pfam" id="PF07686">
    <property type="entry name" value="V-set"/>
    <property type="match status" value="1"/>
</dbReference>
<keyword evidence="5" id="KW-0812">Transmembrane</keyword>
<dbReference type="InterPro" id="IPR050380">
    <property type="entry name" value="Immune_Resp_Modulators"/>
</dbReference>
<evidence type="ECO:0000256" key="8">
    <source>
        <dbReference type="ARBA" id="ARBA00022824"/>
    </source>
</evidence>
<comment type="subcellular location">
    <subcellularLocation>
        <location evidence="2">Cell membrane</location>
        <topology evidence="2">Single-pass type I membrane protein</topology>
    </subcellularLocation>
    <subcellularLocation>
        <location evidence="1">Endoplasmic reticulum membrane</location>
        <topology evidence="1">Single-pass type I membrane protein</topology>
    </subcellularLocation>
    <subcellularLocation>
        <location evidence="3">Golgi apparatus membrane</location>
        <topology evidence="3">Single-pass type I membrane protein</topology>
    </subcellularLocation>
    <subcellularLocation>
        <location evidence="16">Microsome membrane</location>
        <topology evidence="16">Single-pass type I membrane protein</topology>
    </subcellularLocation>
</comment>
<dbReference type="SMART" id="SM00407">
    <property type="entry name" value="IGc1"/>
    <property type="match status" value="1"/>
</dbReference>
<evidence type="ECO:0000256" key="13">
    <source>
        <dbReference type="ARBA" id="ARBA00023136"/>
    </source>
</evidence>
<dbReference type="SMART" id="SM00406">
    <property type="entry name" value="IGv"/>
    <property type="match status" value="1"/>
</dbReference>
<dbReference type="GO" id="GO:0005789">
    <property type="term" value="C:endoplasmic reticulum membrane"/>
    <property type="evidence" value="ECO:0007669"/>
    <property type="project" value="UniProtKB-SubCell"/>
</dbReference>
<name>A0A1S3FR40_DIPOR</name>
<keyword evidence="11" id="KW-1133">Transmembrane helix</keyword>
<evidence type="ECO:0000256" key="2">
    <source>
        <dbReference type="ARBA" id="ARBA00004251"/>
    </source>
</evidence>
<evidence type="ECO:0000313" key="25">
    <source>
        <dbReference type="RefSeq" id="XP_012879046.1"/>
    </source>
</evidence>
<evidence type="ECO:0000256" key="18">
    <source>
        <dbReference type="ARBA" id="ARBA00078292"/>
    </source>
</evidence>
<comment type="subunit">
    <text evidence="21">Interacts with peptide-free HLA-A*02-B2M complexes or those loaded with low affinity peptides, likely facilitating peptide exchange onto higher affinity peptides. Interacts with MR1 in a ligand-independent way; this interaction may stabilize MR1 pool and facilitate ligand loading and dissociation.</text>
</comment>
<evidence type="ECO:0000256" key="10">
    <source>
        <dbReference type="ARBA" id="ARBA00022859"/>
    </source>
</evidence>
<dbReference type="Gene3D" id="2.60.40.10">
    <property type="entry name" value="Immunoglobulins"/>
    <property type="match status" value="3"/>
</dbReference>
<feature type="region of interest" description="Disordered" evidence="22">
    <location>
        <begin position="456"/>
        <end position="507"/>
    </location>
</feature>
<evidence type="ECO:0000256" key="16">
    <source>
        <dbReference type="ARBA" id="ARBA00060390"/>
    </source>
</evidence>
<evidence type="ECO:0000256" key="12">
    <source>
        <dbReference type="ARBA" id="ARBA00023034"/>
    </source>
</evidence>
<dbReference type="FunFam" id="2.60.40.10:FF:001475">
    <property type="entry name" value="TAP binding protein-like variant"/>
    <property type="match status" value="1"/>
</dbReference>
<dbReference type="GO" id="GO:0000139">
    <property type="term" value="C:Golgi membrane"/>
    <property type="evidence" value="ECO:0007669"/>
    <property type="project" value="UniProtKB-SubCell"/>
</dbReference>
<dbReference type="GO" id="GO:0002376">
    <property type="term" value="P:immune system process"/>
    <property type="evidence" value="ECO:0007669"/>
    <property type="project" value="UniProtKB-KW"/>
</dbReference>
<dbReference type="Pfam" id="PF07654">
    <property type="entry name" value="C1-set"/>
    <property type="match status" value="1"/>
</dbReference>
<dbReference type="CDD" id="cd00099">
    <property type="entry name" value="IgV"/>
    <property type="match status" value="1"/>
</dbReference>